<evidence type="ECO:0000313" key="3">
    <source>
        <dbReference type="Proteomes" id="UP000593566"/>
    </source>
</evidence>
<dbReference type="AlphaFoldDB" id="A0A8H6F7T0"/>
<dbReference type="EMBL" id="JACCJB010000022">
    <property type="protein sequence ID" value="KAF6218422.1"/>
    <property type="molecule type" value="Genomic_DNA"/>
</dbReference>
<comment type="caution">
    <text evidence="2">The sequence shown here is derived from an EMBL/GenBank/DDBJ whole genome shotgun (WGS) entry which is preliminary data.</text>
</comment>
<sequence length="254" mass="26809">MVASSWASGVESLLHCAHKSPKNGPHPRVWSLSGRKNHVVPNDRDHQSGHGFQSDPDGPSDQGVDEGAPVDGGKMTCEGEVIDVVEGAGKEDVVEGAGKEDVVEGAGREDVVEGTGREDVVEGAGKEDVVEGTGKEDVEMTDVSDEKADLADDEDNHERGVLRLVGGGTEIDEEVPELPHNGYGCVYECGHHNEYDGDTRKSAVGKPRLGPSCPGCPSAGLLSGRPWLGCSAESEAYAAVSTKREMIEWNLQAL</sequence>
<evidence type="ECO:0000313" key="2">
    <source>
        <dbReference type="EMBL" id="KAF6218422.1"/>
    </source>
</evidence>
<protein>
    <submittedName>
        <fullName evidence="2">Uncharacterized protein</fullName>
    </submittedName>
</protein>
<accession>A0A8H6F7T0</accession>
<name>A0A8H6F7T0_9LECA</name>
<reference evidence="2 3" key="1">
    <citation type="journal article" date="2020" name="Genomics">
        <title>Complete, high-quality genomes from long-read metagenomic sequencing of two wolf lichen thalli reveals enigmatic genome architecture.</title>
        <authorList>
            <person name="McKenzie S.K."/>
            <person name="Walston R.F."/>
            <person name="Allen J.L."/>
        </authorList>
    </citation>
    <scope>NUCLEOTIDE SEQUENCE [LARGE SCALE GENOMIC DNA]</scope>
    <source>
        <strain evidence="2">WasteWater1</strain>
    </source>
</reference>
<dbReference type="RefSeq" id="XP_037147857.1">
    <property type="nucleotide sequence ID" value="XM_037296676.1"/>
</dbReference>
<feature type="region of interest" description="Disordered" evidence="1">
    <location>
        <begin position="16"/>
        <end position="75"/>
    </location>
</feature>
<dbReference type="Proteomes" id="UP000593566">
    <property type="component" value="Unassembled WGS sequence"/>
</dbReference>
<evidence type="ECO:0000256" key="1">
    <source>
        <dbReference type="SAM" id="MobiDB-lite"/>
    </source>
</evidence>
<keyword evidence="3" id="KW-1185">Reference proteome</keyword>
<gene>
    <name evidence="2" type="ORF">HO133_005771</name>
</gene>
<dbReference type="GeneID" id="59334176"/>
<organism evidence="2 3">
    <name type="scientific">Letharia lupina</name>
    <dbReference type="NCBI Taxonomy" id="560253"/>
    <lineage>
        <taxon>Eukaryota</taxon>
        <taxon>Fungi</taxon>
        <taxon>Dikarya</taxon>
        <taxon>Ascomycota</taxon>
        <taxon>Pezizomycotina</taxon>
        <taxon>Lecanoromycetes</taxon>
        <taxon>OSLEUM clade</taxon>
        <taxon>Lecanoromycetidae</taxon>
        <taxon>Lecanorales</taxon>
        <taxon>Lecanorineae</taxon>
        <taxon>Parmeliaceae</taxon>
        <taxon>Letharia</taxon>
    </lineage>
</organism>
<proteinExistence type="predicted"/>